<dbReference type="AlphaFoldDB" id="A0A6A6DCP3"/>
<protein>
    <submittedName>
        <fullName evidence="3">Uncharacterized protein</fullName>
    </submittedName>
</protein>
<organism evidence="3 4">
    <name type="scientific">Zopfia rhizophila CBS 207.26</name>
    <dbReference type="NCBI Taxonomy" id="1314779"/>
    <lineage>
        <taxon>Eukaryota</taxon>
        <taxon>Fungi</taxon>
        <taxon>Dikarya</taxon>
        <taxon>Ascomycota</taxon>
        <taxon>Pezizomycotina</taxon>
        <taxon>Dothideomycetes</taxon>
        <taxon>Dothideomycetes incertae sedis</taxon>
        <taxon>Zopfiaceae</taxon>
        <taxon>Zopfia</taxon>
    </lineage>
</organism>
<sequence>MPPINRSRKRNVHIYDANDPTTVLGGLRLANGVTNASFYSLYSQIEKDDHPLQPGKYFIVAADPFNVNNEPWLVRTISYASGTGTQTFSDAVRSRDRRCIISGREALDADDDNWRGFEAAHIFPLAYEGYWSDYNYGRWITIPPANPTKGSIILMQNGLLLDSAIHQEFDGYDLSVNPDHLDQRLLNDPQRPVDQLLQWHFRQAVLVNMRGAREPIFGHGFPPGSDIVGDIFHGLRAAERMV</sequence>
<evidence type="ECO:0000313" key="4">
    <source>
        <dbReference type="Proteomes" id="UP000800200"/>
    </source>
</evidence>
<reference evidence="3" key="1">
    <citation type="journal article" date="2020" name="Stud. Mycol.">
        <title>101 Dothideomycetes genomes: a test case for predicting lifestyles and emergence of pathogens.</title>
        <authorList>
            <person name="Haridas S."/>
            <person name="Albert R."/>
            <person name="Binder M."/>
            <person name="Bloem J."/>
            <person name="Labutti K."/>
            <person name="Salamov A."/>
            <person name="Andreopoulos B."/>
            <person name="Baker S."/>
            <person name="Barry K."/>
            <person name="Bills G."/>
            <person name="Bluhm B."/>
            <person name="Cannon C."/>
            <person name="Castanera R."/>
            <person name="Culley D."/>
            <person name="Daum C."/>
            <person name="Ezra D."/>
            <person name="Gonzalez J."/>
            <person name="Henrissat B."/>
            <person name="Kuo A."/>
            <person name="Liang C."/>
            <person name="Lipzen A."/>
            <person name="Lutzoni F."/>
            <person name="Magnuson J."/>
            <person name="Mondo S."/>
            <person name="Nolan M."/>
            <person name="Ohm R."/>
            <person name="Pangilinan J."/>
            <person name="Park H.-J."/>
            <person name="Ramirez L."/>
            <person name="Alfaro M."/>
            <person name="Sun H."/>
            <person name="Tritt A."/>
            <person name="Yoshinaga Y."/>
            <person name="Zwiers L.-H."/>
            <person name="Turgeon B."/>
            <person name="Goodwin S."/>
            <person name="Spatafora J."/>
            <person name="Crous P."/>
            <person name="Grigoriev I."/>
        </authorList>
    </citation>
    <scope>NUCLEOTIDE SEQUENCE</scope>
    <source>
        <strain evidence="3">CBS 207.26</strain>
    </source>
</reference>
<feature type="domain" description="HNH nuclease" evidence="1">
    <location>
        <begin position="99"/>
        <end position="177"/>
    </location>
</feature>
<keyword evidence="4" id="KW-1185">Reference proteome</keyword>
<proteinExistence type="predicted"/>
<evidence type="ECO:0000259" key="1">
    <source>
        <dbReference type="Pfam" id="PF13391"/>
    </source>
</evidence>
<dbReference type="OrthoDB" id="3847906at2759"/>
<feature type="domain" description="DUF7881" evidence="2">
    <location>
        <begin position="10"/>
        <end position="41"/>
    </location>
</feature>
<dbReference type="Pfam" id="PF13391">
    <property type="entry name" value="HNH_2"/>
    <property type="match status" value="1"/>
</dbReference>
<gene>
    <name evidence="3" type="ORF">K469DRAFT_733016</name>
</gene>
<evidence type="ECO:0000259" key="2">
    <source>
        <dbReference type="Pfam" id="PF25324"/>
    </source>
</evidence>
<dbReference type="EMBL" id="ML994692">
    <property type="protein sequence ID" value="KAF2177197.1"/>
    <property type="molecule type" value="Genomic_DNA"/>
</dbReference>
<name>A0A6A6DCP3_9PEZI</name>
<dbReference type="InterPro" id="IPR003615">
    <property type="entry name" value="HNH_nuc"/>
</dbReference>
<dbReference type="Proteomes" id="UP000800200">
    <property type="component" value="Unassembled WGS sequence"/>
</dbReference>
<dbReference type="Pfam" id="PF25324">
    <property type="entry name" value="DUF7881"/>
    <property type="match status" value="1"/>
</dbReference>
<evidence type="ECO:0000313" key="3">
    <source>
        <dbReference type="EMBL" id="KAF2177197.1"/>
    </source>
</evidence>
<dbReference type="InterPro" id="IPR057203">
    <property type="entry name" value="DUF7881"/>
</dbReference>
<accession>A0A6A6DCP3</accession>